<dbReference type="Pfam" id="PF02782">
    <property type="entry name" value="FGGY_C"/>
    <property type="match status" value="1"/>
</dbReference>
<evidence type="ECO:0000256" key="7">
    <source>
        <dbReference type="ARBA" id="ARBA00023277"/>
    </source>
</evidence>
<dbReference type="PROSITE" id="PS00445">
    <property type="entry name" value="FGGY_KINASES_2"/>
    <property type="match status" value="1"/>
</dbReference>
<evidence type="ECO:0000256" key="10">
    <source>
        <dbReference type="RuleBase" id="RU364073"/>
    </source>
</evidence>
<dbReference type="NCBIfam" id="TIGR01312">
    <property type="entry name" value="XylB"/>
    <property type="match status" value="1"/>
</dbReference>
<dbReference type="EMBL" id="PFTV01000005">
    <property type="protein sequence ID" value="PJB58157.1"/>
    <property type="molecule type" value="Genomic_DNA"/>
</dbReference>
<dbReference type="InterPro" id="IPR018484">
    <property type="entry name" value="FGGY_N"/>
</dbReference>
<evidence type="ECO:0000313" key="18">
    <source>
        <dbReference type="Proteomes" id="UP000228560"/>
    </source>
</evidence>
<dbReference type="InterPro" id="IPR006000">
    <property type="entry name" value="Xylulokinase"/>
</dbReference>
<proteinExistence type="inferred from homology"/>
<feature type="binding site" evidence="8">
    <location>
        <begin position="81"/>
        <end position="82"/>
    </location>
    <ligand>
        <name>substrate</name>
    </ligand>
</feature>
<evidence type="ECO:0000259" key="12">
    <source>
        <dbReference type="Pfam" id="PF02782"/>
    </source>
</evidence>
<dbReference type="Proteomes" id="UP000231493">
    <property type="component" value="Unassembled WGS sequence"/>
</dbReference>
<keyword evidence="7 8" id="KW-0119">Carbohydrate metabolism</keyword>
<dbReference type="PANTHER" id="PTHR43095">
    <property type="entry name" value="SUGAR KINASE"/>
    <property type="match status" value="1"/>
</dbReference>
<dbReference type="CDD" id="cd07808">
    <property type="entry name" value="ASKHA_NBD_FGGY_EcXK-like"/>
    <property type="match status" value="1"/>
</dbReference>
<dbReference type="AlphaFoldDB" id="A0A1J5GYH2"/>
<evidence type="ECO:0000256" key="5">
    <source>
        <dbReference type="ARBA" id="ARBA00022777"/>
    </source>
</evidence>
<evidence type="ECO:0000313" key="14">
    <source>
        <dbReference type="EMBL" id="PIX33362.1"/>
    </source>
</evidence>
<feature type="domain" description="Carbohydrate kinase FGGY C-terminal" evidence="12">
    <location>
        <begin position="258"/>
        <end position="443"/>
    </location>
</feature>
<gene>
    <name evidence="8 10 14" type="primary">xylB</name>
    <name evidence="13" type="ORF">AUK42_02875</name>
    <name evidence="16" type="ORF">CO097_00195</name>
    <name evidence="15" type="ORF">COZ07_02345</name>
    <name evidence="14" type="ORF">COZ58_07905</name>
</gene>
<evidence type="ECO:0000313" key="15">
    <source>
        <dbReference type="EMBL" id="PIY33386.1"/>
    </source>
</evidence>
<evidence type="ECO:0000256" key="1">
    <source>
        <dbReference type="ARBA" id="ARBA00009156"/>
    </source>
</evidence>
<evidence type="ECO:0000256" key="8">
    <source>
        <dbReference type="HAMAP-Rule" id="MF_02220"/>
    </source>
</evidence>
<dbReference type="Pfam" id="PF00370">
    <property type="entry name" value="FGGY_N"/>
    <property type="match status" value="1"/>
</dbReference>
<evidence type="ECO:0000313" key="16">
    <source>
        <dbReference type="EMBL" id="PJB58157.1"/>
    </source>
</evidence>
<dbReference type="EMBL" id="PFIP01000164">
    <property type="protein sequence ID" value="PIX33362.1"/>
    <property type="molecule type" value="Genomic_DNA"/>
</dbReference>
<dbReference type="InterPro" id="IPR018485">
    <property type="entry name" value="FGGY_C"/>
</dbReference>
<sequence length="507" mass="56162">MGYLLGLDIGTSGVKALLVSPEGKIISSKTVSYPLTTPHPGWAEQSPYDWWEATVKVIKETVSDNPIDSNQIKGISLSGQMHSSVFLDEKMEVIRPAILWSDTRTSEQCKEIYARAGGLDQLIHYVSNPALEGFTAPKILWLKENEPENYKKVKHILLPKDYIRYKLTGELFTEVSDAAGTLLFEVIKKRWSTSLLEKLEITQDLLSPVLNSFDLAGRITKNIAEQTGLKFGTSVVAGGADNACGAVGSGIIQEGRVMVSIGSSGVVLAQTNNPQADQEGRIHLFNHACPDSWYMMGVTLSAGISYEWLQKKLFNNRLSYTKLDQLAEEIEPGSEGLIFLPYLYGERTPHNDANARGVYFGISGKHDQRHFTRSVLEGVAFALKDSLELIKDKGVKIKEIRAIGGGAKSRIWQQILADILGEEINLLNIEEGPAFGAALIAGVGVGVYDSFAEAVNRIIKVKKTIVPGIQNNEIYNQGYQLYKKLYYSLKENFKELKEMEMESNLYS</sequence>
<evidence type="ECO:0000256" key="6">
    <source>
        <dbReference type="ARBA" id="ARBA00022840"/>
    </source>
</evidence>
<dbReference type="GO" id="GO:0005998">
    <property type="term" value="P:xylulose catabolic process"/>
    <property type="evidence" value="ECO:0007669"/>
    <property type="project" value="UniProtKB-UniRule"/>
</dbReference>
<dbReference type="EMBL" id="MNYY01000055">
    <property type="protein sequence ID" value="OIP71960.1"/>
    <property type="molecule type" value="Genomic_DNA"/>
</dbReference>
<feature type="domain" description="Carbohydrate kinase FGGY N-terminal" evidence="11">
    <location>
        <begin position="3"/>
        <end position="248"/>
    </location>
</feature>
<dbReference type="HAMAP" id="MF_02220">
    <property type="entry name" value="XylB"/>
    <property type="match status" value="1"/>
</dbReference>
<accession>A0A2M8CGG6</accession>
<dbReference type="InterPro" id="IPR018483">
    <property type="entry name" value="Carb_kinase_FGGY_CS"/>
</dbReference>
<dbReference type="PANTHER" id="PTHR43095:SF5">
    <property type="entry name" value="XYLULOSE KINASE"/>
    <property type="match status" value="1"/>
</dbReference>
<dbReference type="InterPro" id="IPR050406">
    <property type="entry name" value="FGGY_Carb_Kinase"/>
</dbReference>
<dbReference type="RefSeq" id="WP_406606995.1">
    <property type="nucleotide sequence ID" value="NZ_PFKO01000085.1"/>
</dbReference>
<accession>A0A1J5GYH2</accession>
<evidence type="ECO:0000259" key="11">
    <source>
        <dbReference type="Pfam" id="PF00370"/>
    </source>
</evidence>
<comment type="similarity">
    <text evidence="1 8 9">Belongs to the FGGY kinase family.</text>
</comment>
<accession>A0A2M7PT59</accession>
<dbReference type="Proteomes" id="UP000230646">
    <property type="component" value="Unassembled WGS sequence"/>
</dbReference>
<dbReference type="PROSITE" id="PS00933">
    <property type="entry name" value="FGGY_KINASES_1"/>
    <property type="match status" value="1"/>
</dbReference>
<dbReference type="STRING" id="1805029.AUK42_02875"/>
<dbReference type="GO" id="GO:0042732">
    <property type="term" value="P:D-xylose metabolic process"/>
    <property type="evidence" value="ECO:0007669"/>
    <property type="project" value="UniProtKB-KW"/>
</dbReference>
<keyword evidence="4 8" id="KW-0547">Nucleotide-binding</keyword>
<dbReference type="SUPFAM" id="SSF53067">
    <property type="entry name" value="Actin-like ATPase domain"/>
    <property type="match status" value="2"/>
</dbReference>
<organism evidence="13 17">
    <name type="scientific">Candidatus Infernicultor aquiphilus</name>
    <dbReference type="NCBI Taxonomy" id="1805029"/>
    <lineage>
        <taxon>Bacteria</taxon>
        <taxon>Pseudomonadati</taxon>
        <taxon>Atribacterota</taxon>
        <taxon>Candidatus Phoenicimicrobiia</taxon>
        <taxon>Candidatus Pheonicimicrobiales</taxon>
        <taxon>Candidatus Phoenicimicrobiaceae</taxon>
        <taxon>Candidatus Infernicultor</taxon>
    </lineage>
</organism>
<dbReference type="PIRSF" id="PIRSF000538">
    <property type="entry name" value="GlpK"/>
    <property type="match status" value="1"/>
</dbReference>
<reference evidence="13 17" key="1">
    <citation type="journal article" date="2016" name="Environ. Microbiol.">
        <title>Genomic resolution of a cold subsurface aquifer community provides metabolic insights for novel microbes adapted to high CO concentrations.</title>
        <authorList>
            <person name="Probst A.J."/>
            <person name="Castelle C.J."/>
            <person name="Singh A."/>
            <person name="Brown C.T."/>
            <person name="Anantharaman K."/>
            <person name="Sharon I."/>
            <person name="Hug L.A."/>
            <person name="Burstein D."/>
            <person name="Emerson J.B."/>
            <person name="Thomas B.C."/>
            <person name="Banfield J.F."/>
        </authorList>
    </citation>
    <scope>NUCLEOTIDE SEQUENCE [LARGE SCALE GENOMIC DNA]</scope>
    <source>
        <strain evidence="13">CG2_30_33_13</strain>
    </source>
</reference>
<reference evidence="18 19" key="3">
    <citation type="submission" date="2017-09" db="EMBL/GenBank/DDBJ databases">
        <title>Depth-based differentiation of microbial function through sediment-hosted aquifers and enrichment of novel symbionts in the deep terrestrial subsurface.</title>
        <authorList>
            <person name="Probst A.J."/>
            <person name="Ladd B."/>
            <person name="Jarett J.K."/>
            <person name="Geller-Mcgrath D.E."/>
            <person name="Sieber C.M."/>
            <person name="Emerson J.B."/>
            <person name="Anantharaman K."/>
            <person name="Thomas B.C."/>
            <person name="Malmstrom R."/>
            <person name="Stieglmeier M."/>
            <person name="Klingl A."/>
            <person name="Woyke T."/>
            <person name="Ryan C.M."/>
            <person name="Banfield J.F."/>
        </authorList>
    </citation>
    <scope>NUCLEOTIDE SEQUENCE [LARGE SCALE GENOMIC DNA]</scope>
    <source>
        <strain evidence="15">CG_4_10_14_3_um_filter_34_13</strain>
        <strain evidence="16">CG_4_9_14_3_um_filter_33_16</strain>
    </source>
</reference>
<dbReference type="InterPro" id="IPR043129">
    <property type="entry name" value="ATPase_NBD"/>
</dbReference>
<comment type="caution">
    <text evidence="13">The sequence shown here is derived from an EMBL/GenBank/DDBJ whole genome shotgun (WGS) entry which is preliminary data.</text>
</comment>
<protein>
    <recommendedName>
        <fullName evidence="8 10">Xylulose kinase</fullName>
        <shortName evidence="8 10">Xylulokinase</shortName>
        <ecNumber evidence="8 10">2.7.1.17</ecNumber>
    </recommendedName>
</protein>
<dbReference type="GO" id="GO:0005524">
    <property type="term" value="F:ATP binding"/>
    <property type="evidence" value="ECO:0007669"/>
    <property type="project" value="UniProtKB-UniRule"/>
</dbReference>
<name>A0A1J5GYH2_9BACT</name>
<dbReference type="Proteomes" id="UP000228560">
    <property type="component" value="Unassembled WGS sequence"/>
</dbReference>
<keyword evidence="3 8" id="KW-0808">Transferase</keyword>
<evidence type="ECO:0000256" key="4">
    <source>
        <dbReference type="ARBA" id="ARBA00022741"/>
    </source>
</evidence>
<keyword evidence="5 8" id="KW-0418">Kinase</keyword>
<evidence type="ECO:0000313" key="17">
    <source>
        <dbReference type="Proteomes" id="UP000182763"/>
    </source>
</evidence>
<reference evidence="14" key="2">
    <citation type="submission" date="2017-09" db="EMBL/GenBank/DDBJ databases">
        <title>Depth-based differentiation of microbial function through sediment-hosted aquifers and enrichment of novel symbionts in the deep terrestrial subsurface.</title>
        <authorList>
            <person name="Probst A.J."/>
            <person name="Ladd B."/>
            <person name="Jarett J.K."/>
            <person name="Geller-Mcgrath D.E."/>
            <person name="Sieber C.M.K."/>
            <person name="Emerson J.B."/>
            <person name="Anantharaman K."/>
            <person name="Thomas B.C."/>
            <person name="Malmstrom R."/>
            <person name="Stieglmeier M."/>
            <person name="Klingl A."/>
            <person name="Woyke T."/>
            <person name="Ryan C.M."/>
            <person name="Banfield J.F."/>
        </authorList>
    </citation>
    <scope>NUCLEOTIDE SEQUENCE</scope>
    <source>
        <strain evidence="14">CG_4_8_14_3_um_filter_34_18</strain>
    </source>
</reference>
<evidence type="ECO:0000256" key="9">
    <source>
        <dbReference type="RuleBase" id="RU003733"/>
    </source>
</evidence>
<dbReference type="GO" id="GO:0004856">
    <property type="term" value="F:D-xylulokinase activity"/>
    <property type="evidence" value="ECO:0007669"/>
    <property type="project" value="UniProtKB-UniRule"/>
</dbReference>
<keyword evidence="2 8" id="KW-0859">Xylose metabolism</keyword>
<keyword evidence="6 8" id="KW-0067">ATP-binding</keyword>
<feature type="site" description="Important for activity" evidence="8">
    <location>
        <position position="8"/>
    </location>
</feature>
<feature type="active site" description="Proton acceptor" evidence="8">
    <location>
        <position position="241"/>
    </location>
</feature>
<evidence type="ECO:0000256" key="2">
    <source>
        <dbReference type="ARBA" id="ARBA00022629"/>
    </source>
</evidence>
<comment type="function">
    <text evidence="8">Catalyzes the phosphorylation of D-xylulose to D-xylulose 5-phosphate.</text>
</comment>
<dbReference type="EC" id="2.7.1.17" evidence="8 10"/>
<evidence type="ECO:0000313" key="19">
    <source>
        <dbReference type="Proteomes" id="UP000230646"/>
    </source>
</evidence>
<dbReference type="InterPro" id="IPR000577">
    <property type="entry name" value="Carb_kinase_FGGY"/>
</dbReference>
<comment type="catalytic activity">
    <reaction evidence="8 10">
        <text>D-xylulose + ATP = D-xylulose 5-phosphate + ADP + H(+)</text>
        <dbReference type="Rhea" id="RHEA:10964"/>
        <dbReference type="ChEBI" id="CHEBI:15378"/>
        <dbReference type="ChEBI" id="CHEBI:17140"/>
        <dbReference type="ChEBI" id="CHEBI:30616"/>
        <dbReference type="ChEBI" id="CHEBI:57737"/>
        <dbReference type="ChEBI" id="CHEBI:456216"/>
        <dbReference type="EC" id="2.7.1.17"/>
    </reaction>
</comment>
<accession>A0A2M7K5F2</accession>
<evidence type="ECO:0000256" key="3">
    <source>
        <dbReference type="ARBA" id="ARBA00022679"/>
    </source>
</evidence>
<evidence type="ECO:0000313" key="13">
    <source>
        <dbReference type="EMBL" id="OIP71960.1"/>
    </source>
</evidence>
<dbReference type="EMBL" id="PFKO01000085">
    <property type="protein sequence ID" value="PIY33386.1"/>
    <property type="molecule type" value="Genomic_DNA"/>
</dbReference>
<dbReference type="Proteomes" id="UP000182763">
    <property type="component" value="Unassembled WGS sequence"/>
</dbReference>
<dbReference type="Gene3D" id="3.30.420.40">
    <property type="match status" value="2"/>
</dbReference>